<reference evidence="6 7" key="1">
    <citation type="submission" date="2020-08" db="EMBL/GenBank/DDBJ databases">
        <title>Genomic Encyclopedia of Type Strains, Phase IV (KMG-IV): sequencing the most valuable type-strain genomes for metagenomic binning, comparative biology and taxonomic classification.</title>
        <authorList>
            <person name="Goeker M."/>
        </authorList>
    </citation>
    <scope>NUCLEOTIDE SEQUENCE [LARGE SCALE GENOMIC DNA]</scope>
    <source>
        <strain evidence="6 7">DSM 23562</strain>
    </source>
</reference>
<protein>
    <submittedName>
        <fullName evidence="6">2-dehydro-3-deoxyphosphogluconate aldolase/(4S)-4-hydroxy-2-oxoglutarate aldolase</fullName>
        <ecNumber evidence="6">4.1.2.14</ecNumber>
        <ecNumber evidence="6">4.1.3.42</ecNumber>
    </submittedName>
</protein>
<evidence type="ECO:0000313" key="6">
    <source>
        <dbReference type="EMBL" id="MBB6050966.1"/>
    </source>
</evidence>
<comment type="subunit">
    <text evidence="3">Homotrimer.</text>
</comment>
<name>A0A7W9SQH6_ARMRO</name>
<evidence type="ECO:0000256" key="1">
    <source>
        <dbReference type="ARBA" id="ARBA00004761"/>
    </source>
</evidence>
<keyword evidence="5" id="KW-0119">Carbohydrate metabolism</keyword>
<comment type="caution">
    <text evidence="6">The sequence shown here is derived from an EMBL/GenBank/DDBJ whole genome shotgun (WGS) entry which is preliminary data.</text>
</comment>
<dbReference type="PANTHER" id="PTHR30246:SF1">
    <property type="entry name" value="2-DEHYDRO-3-DEOXY-6-PHOSPHOGALACTONATE ALDOLASE-RELATED"/>
    <property type="match status" value="1"/>
</dbReference>
<dbReference type="PANTHER" id="PTHR30246">
    <property type="entry name" value="2-KETO-3-DEOXY-6-PHOSPHOGLUCONATE ALDOLASE"/>
    <property type="match status" value="1"/>
</dbReference>
<evidence type="ECO:0000256" key="3">
    <source>
        <dbReference type="ARBA" id="ARBA00011233"/>
    </source>
</evidence>
<accession>A0A7W9SQH6</accession>
<evidence type="ECO:0000256" key="4">
    <source>
        <dbReference type="ARBA" id="ARBA00023239"/>
    </source>
</evidence>
<dbReference type="Pfam" id="PF01081">
    <property type="entry name" value="Aldolase"/>
    <property type="match status" value="1"/>
</dbReference>
<dbReference type="CDD" id="cd00452">
    <property type="entry name" value="KDPG_aldolase"/>
    <property type="match status" value="1"/>
</dbReference>
<dbReference type="RefSeq" id="WP_184196892.1">
    <property type="nucleotide sequence ID" value="NZ_JACHGW010000002.1"/>
</dbReference>
<dbReference type="GO" id="GO:0106009">
    <property type="term" value="F:(4S)-4-hydroxy-2-oxoglutarate aldolase activity"/>
    <property type="evidence" value="ECO:0007669"/>
    <property type="project" value="UniProtKB-EC"/>
</dbReference>
<keyword evidence="7" id="KW-1185">Reference proteome</keyword>
<dbReference type="Proteomes" id="UP000520814">
    <property type="component" value="Unassembled WGS sequence"/>
</dbReference>
<dbReference type="EMBL" id="JACHGW010000002">
    <property type="protein sequence ID" value="MBB6050966.1"/>
    <property type="molecule type" value="Genomic_DNA"/>
</dbReference>
<evidence type="ECO:0000256" key="2">
    <source>
        <dbReference type="ARBA" id="ARBA00006906"/>
    </source>
</evidence>
<organism evidence="6 7">
    <name type="scientific">Armatimonas rosea</name>
    <dbReference type="NCBI Taxonomy" id="685828"/>
    <lineage>
        <taxon>Bacteria</taxon>
        <taxon>Bacillati</taxon>
        <taxon>Armatimonadota</taxon>
        <taxon>Armatimonadia</taxon>
        <taxon>Armatimonadales</taxon>
        <taxon>Armatimonadaceae</taxon>
        <taxon>Armatimonas</taxon>
    </lineage>
</organism>
<dbReference type="SUPFAM" id="SSF51569">
    <property type="entry name" value="Aldolase"/>
    <property type="match status" value="1"/>
</dbReference>
<dbReference type="GO" id="GO:0008675">
    <property type="term" value="F:2-dehydro-3-deoxy-phosphogluconate aldolase activity"/>
    <property type="evidence" value="ECO:0007669"/>
    <property type="project" value="UniProtKB-EC"/>
</dbReference>
<dbReference type="EC" id="4.1.3.42" evidence="6"/>
<dbReference type="InterPro" id="IPR000887">
    <property type="entry name" value="Aldlse_KDPG_KHG"/>
</dbReference>
<evidence type="ECO:0000256" key="5">
    <source>
        <dbReference type="ARBA" id="ARBA00023277"/>
    </source>
</evidence>
<dbReference type="InterPro" id="IPR013785">
    <property type="entry name" value="Aldolase_TIM"/>
</dbReference>
<dbReference type="NCBIfam" id="TIGR01182">
    <property type="entry name" value="eda"/>
    <property type="match status" value="1"/>
</dbReference>
<comment type="similarity">
    <text evidence="2">Belongs to the KHG/KDPG aldolase family.</text>
</comment>
<comment type="pathway">
    <text evidence="1">Carbohydrate acid metabolism.</text>
</comment>
<evidence type="ECO:0000313" key="7">
    <source>
        <dbReference type="Proteomes" id="UP000520814"/>
    </source>
</evidence>
<sequence length="214" mass="22306">MSKYQIIERMLNPGVVAVIRADSSEQLMDVAKALAAGGVTSMEVTMTTPNALQVITAVRKELGDAILMGVGTVLDAETTRMAILAGAQFAVSPVMKVEIIEMCRRYNVPIVCGAYTPTEALTAHEAGADFIKIFPADGLGPSYIKALKAPLPQLQIIPTGGVDLNTAGEFIKAGCAAVAAGSSLVSKEVLKNKDWAALTETAKAFVAAVAKARA</sequence>
<keyword evidence="4 6" id="KW-0456">Lyase</keyword>
<dbReference type="EC" id="4.1.2.14" evidence="6"/>
<gene>
    <name evidence="6" type="ORF">HNQ39_002757</name>
</gene>
<dbReference type="Gene3D" id="3.20.20.70">
    <property type="entry name" value="Aldolase class I"/>
    <property type="match status" value="1"/>
</dbReference>
<dbReference type="AlphaFoldDB" id="A0A7W9SQH6"/>
<proteinExistence type="inferred from homology"/>